<evidence type="ECO:0000313" key="1">
    <source>
        <dbReference type="EMBL" id="GFP28037.1"/>
    </source>
</evidence>
<dbReference type="Pfam" id="PF11848">
    <property type="entry name" value="DUF3368"/>
    <property type="match status" value="1"/>
</dbReference>
<reference evidence="1 2" key="1">
    <citation type="journal article" date="2020" name="Front. Microbiol.">
        <title>Single-cell genomics of novel Actinobacteria with the Wood-Ljungdahl pathway discovered in a serpentinizing system.</title>
        <authorList>
            <person name="Merino N."/>
            <person name="Kawai M."/>
            <person name="Boyd E.S."/>
            <person name="Colman D.R."/>
            <person name="McGlynn S.E."/>
            <person name="Nealson K.H."/>
            <person name="Kurokawa K."/>
            <person name="Hongoh Y."/>
        </authorList>
    </citation>
    <scope>NUCLEOTIDE SEQUENCE [LARGE SCALE GENOMIC DNA]</scope>
    <source>
        <strain evidence="1 2">S33</strain>
    </source>
</reference>
<dbReference type="Proteomes" id="UP000591948">
    <property type="component" value="Unassembled WGS sequence"/>
</dbReference>
<dbReference type="RefSeq" id="WP_176233606.1">
    <property type="nucleotide sequence ID" value="NZ_BLRY01000102.1"/>
</dbReference>
<organism evidence="1 2">
    <name type="scientific">Candidatus Hakubella thermalkaliphila</name>
    <dbReference type="NCBI Taxonomy" id="2754717"/>
    <lineage>
        <taxon>Bacteria</taxon>
        <taxon>Bacillati</taxon>
        <taxon>Actinomycetota</taxon>
        <taxon>Actinomycetota incertae sedis</taxon>
        <taxon>Candidatus Hakubellales</taxon>
        <taxon>Candidatus Hakubellaceae</taxon>
        <taxon>Candidatus Hakubella</taxon>
    </lineage>
</organism>
<evidence type="ECO:0008006" key="3">
    <source>
        <dbReference type="Google" id="ProtNLM"/>
    </source>
</evidence>
<dbReference type="PANTHER" id="PTHR39550">
    <property type="entry name" value="SLL0658 PROTEIN"/>
    <property type="match status" value="1"/>
</dbReference>
<dbReference type="InterPro" id="IPR021799">
    <property type="entry name" value="PIN-like_prokaryotic"/>
</dbReference>
<sequence>MQTKIRQPLVISDTSPLVALGKQSRLDILKVLYGHIVIPPTVKEETERLLSGFSGLNTFQNSSWIEVRNSANPARSKHWRIIVGLGPGESEAVALAEEQPSLLLVDELKTRELLKDHPKITIVTTCEILFRAQSLGYLADMCDLLSEMVRSKSLRLAKKDFEKYCPNYHPSPYRSNK</sequence>
<evidence type="ECO:0000313" key="2">
    <source>
        <dbReference type="Proteomes" id="UP000591948"/>
    </source>
</evidence>
<protein>
    <recommendedName>
        <fullName evidence="3">PIN domain-containing protein</fullName>
    </recommendedName>
</protein>
<dbReference type="AlphaFoldDB" id="A0A6V8P6Q4"/>
<keyword evidence="2" id="KW-1185">Reference proteome</keyword>
<comment type="caution">
    <text evidence="1">The sequence shown here is derived from an EMBL/GenBank/DDBJ whole genome shotgun (WGS) entry which is preliminary data.</text>
</comment>
<dbReference type="PANTHER" id="PTHR39550:SF1">
    <property type="entry name" value="SLL0658 PROTEIN"/>
    <property type="match status" value="1"/>
</dbReference>
<proteinExistence type="predicted"/>
<name>A0A6V8P6Q4_9ACTN</name>
<accession>A0A6V8P6Q4</accession>
<dbReference type="EMBL" id="BLRY01000102">
    <property type="protein sequence ID" value="GFP28037.1"/>
    <property type="molecule type" value="Genomic_DNA"/>
</dbReference>
<gene>
    <name evidence="1" type="ORF">HKBW3S33_01454</name>
</gene>